<dbReference type="EMBL" id="CAJNBH010000003">
    <property type="protein sequence ID" value="CAE6716979.1"/>
    <property type="molecule type" value="Genomic_DNA"/>
</dbReference>
<protein>
    <submittedName>
        <fullName evidence="1">Uncharacterized protein</fullName>
    </submittedName>
</protein>
<organism evidence="1 2">
    <name type="scientific">Paraburkholderia nemoris</name>
    <dbReference type="NCBI Taxonomy" id="2793076"/>
    <lineage>
        <taxon>Bacteria</taxon>
        <taxon>Pseudomonadati</taxon>
        <taxon>Pseudomonadota</taxon>
        <taxon>Betaproteobacteria</taxon>
        <taxon>Burkholderiales</taxon>
        <taxon>Burkholderiaceae</taxon>
        <taxon>Paraburkholderia</taxon>
    </lineage>
</organism>
<keyword evidence="2" id="KW-1185">Reference proteome</keyword>
<gene>
    <name evidence="1" type="ORF">R69776_01362</name>
</gene>
<comment type="caution">
    <text evidence="1">The sequence shown here is derived from an EMBL/GenBank/DDBJ whole genome shotgun (WGS) entry which is preliminary data.</text>
</comment>
<dbReference type="Proteomes" id="UP000673821">
    <property type="component" value="Unassembled WGS sequence"/>
</dbReference>
<sequence>MNLHFNRFCVNARRISRSDRFMRIKGAAWLRESVAGVKGINGDRFATPERCQALWGIEWGGADFRIQRDVRLRPRVWARVASVVSDSTLSRFSRLALPRRFCMPSC</sequence>
<proteinExistence type="predicted"/>
<evidence type="ECO:0000313" key="2">
    <source>
        <dbReference type="Proteomes" id="UP000673821"/>
    </source>
</evidence>
<accession>A0ABM8QV07</accession>
<evidence type="ECO:0000313" key="1">
    <source>
        <dbReference type="EMBL" id="CAE6716979.1"/>
    </source>
</evidence>
<name>A0ABM8QV07_9BURK</name>
<reference evidence="1 2" key="1">
    <citation type="submission" date="2021-02" db="EMBL/GenBank/DDBJ databases">
        <authorList>
            <person name="Vanwijnsberghe S."/>
        </authorList>
    </citation>
    <scope>NUCLEOTIDE SEQUENCE [LARGE SCALE GENOMIC DNA]</scope>
    <source>
        <strain evidence="1 2">R-69776</strain>
    </source>
</reference>